<dbReference type="SUPFAM" id="SSF101148">
    <property type="entry name" value="Plant invertase/pectin methylesterase inhibitor"/>
    <property type="match status" value="1"/>
</dbReference>
<accession>A0AAV1DCV7</accession>
<feature type="domain" description="Pectinesterase inhibitor" evidence="8">
    <location>
        <begin position="39"/>
        <end position="191"/>
    </location>
</feature>
<comment type="pathway">
    <text evidence="1">Glycan metabolism; pectin degradation; 2-dehydro-3-deoxy-D-gluconate from pectin: step 1/5.</text>
</comment>
<dbReference type="GO" id="GO:0042545">
    <property type="term" value="P:cell wall modification"/>
    <property type="evidence" value="ECO:0007669"/>
    <property type="project" value="InterPro"/>
</dbReference>
<dbReference type="InterPro" id="IPR012334">
    <property type="entry name" value="Pectin_lyas_fold"/>
</dbReference>
<dbReference type="Gene3D" id="1.20.140.40">
    <property type="entry name" value="Invertase/pectin methylesterase inhibitor family protein"/>
    <property type="match status" value="1"/>
</dbReference>
<dbReference type="GO" id="GO:0004857">
    <property type="term" value="F:enzyme inhibitor activity"/>
    <property type="evidence" value="ECO:0007669"/>
    <property type="project" value="InterPro"/>
</dbReference>
<reference evidence="9" key="1">
    <citation type="submission" date="2023-03" db="EMBL/GenBank/DDBJ databases">
        <authorList>
            <person name="Julca I."/>
        </authorList>
    </citation>
    <scope>NUCLEOTIDE SEQUENCE</scope>
</reference>
<organism evidence="9 10">
    <name type="scientific">Oldenlandia corymbosa var. corymbosa</name>
    <dbReference type="NCBI Taxonomy" id="529605"/>
    <lineage>
        <taxon>Eukaryota</taxon>
        <taxon>Viridiplantae</taxon>
        <taxon>Streptophyta</taxon>
        <taxon>Embryophyta</taxon>
        <taxon>Tracheophyta</taxon>
        <taxon>Spermatophyta</taxon>
        <taxon>Magnoliopsida</taxon>
        <taxon>eudicotyledons</taxon>
        <taxon>Gunneridae</taxon>
        <taxon>Pentapetalae</taxon>
        <taxon>asterids</taxon>
        <taxon>lamiids</taxon>
        <taxon>Gentianales</taxon>
        <taxon>Rubiaceae</taxon>
        <taxon>Rubioideae</taxon>
        <taxon>Spermacoceae</taxon>
        <taxon>Hedyotis-Oldenlandia complex</taxon>
        <taxon>Oldenlandia</taxon>
    </lineage>
</organism>
<dbReference type="Pfam" id="PF04043">
    <property type="entry name" value="PMEI"/>
    <property type="match status" value="1"/>
</dbReference>
<dbReference type="InterPro" id="IPR000070">
    <property type="entry name" value="Pectinesterase_cat"/>
</dbReference>
<dbReference type="Proteomes" id="UP001161247">
    <property type="component" value="Chromosome 5"/>
</dbReference>
<dbReference type="InterPro" id="IPR011050">
    <property type="entry name" value="Pectin_lyase_fold/virulence"/>
</dbReference>
<evidence type="ECO:0000256" key="5">
    <source>
        <dbReference type="ARBA" id="ARBA00023085"/>
    </source>
</evidence>
<sequence>MGGKVVISIVSLILVVGVVIGAVVVVRHGNSEVSGASRGSMKSVDKFCEPAPFKDACARSLESVANNASATPKDYLIAALQATVEEVNKGLDVVGNTKIDEKNDSFHHMAVEDCKELLGYAVDELQAAITSVGNSQLHTLSDRVHDLLNWLGAVYSYQTYCIDEFEKPVYKSSIQNGLLNATRLTNNAMDIVASLSDILKSFNIPIPSTNRKLLGAMGHDGFPTWFQAGDRKLLAQQESGQLVPNAVVAKDGSGQFKTISDALRAYPPKGFTGRYIIYVKAGVYEENVIVDKKQTNVFIYGDGAGKTIVTGDKNYGIMHIQTSNTATFYEMIHH</sequence>
<keyword evidence="5" id="KW-0063">Aspartyl esterase</keyword>
<evidence type="ECO:0000256" key="1">
    <source>
        <dbReference type="ARBA" id="ARBA00005184"/>
    </source>
</evidence>
<evidence type="ECO:0000256" key="6">
    <source>
        <dbReference type="ARBA" id="ARBA00023316"/>
    </source>
</evidence>
<evidence type="ECO:0000256" key="2">
    <source>
        <dbReference type="ARBA" id="ARBA00006027"/>
    </source>
</evidence>
<evidence type="ECO:0000259" key="8">
    <source>
        <dbReference type="SMART" id="SM00856"/>
    </source>
</evidence>
<dbReference type="InterPro" id="IPR035513">
    <property type="entry name" value="Invertase/methylesterase_inhib"/>
</dbReference>
<evidence type="ECO:0000256" key="3">
    <source>
        <dbReference type="ARBA" id="ARBA00007786"/>
    </source>
</evidence>
<dbReference type="NCBIfam" id="TIGR01614">
    <property type="entry name" value="PME_inhib"/>
    <property type="match status" value="1"/>
</dbReference>
<dbReference type="CDD" id="cd15798">
    <property type="entry name" value="PMEI-like_3"/>
    <property type="match status" value="1"/>
</dbReference>
<keyword evidence="4" id="KW-0378">Hydrolase</keyword>
<dbReference type="EMBL" id="OX459122">
    <property type="protein sequence ID" value="CAI9104865.1"/>
    <property type="molecule type" value="Genomic_DNA"/>
</dbReference>
<dbReference type="Gene3D" id="2.160.20.10">
    <property type="entry name" value="Single-stranded right-handed beta-helix, Pectin lyase-like"/>
    <property type="match status" value="1"/>
</dbReference>
<protein>
    <submittedName>
        <fullName evidence="9">OLC1v1003648C1</fullName>
    </submittedName>
</protein>
<proteinExistence type="inferred from homology"/>
<dbReference type="SUPFAM" id="SSF51126">
    <property type="entry name" value="Pectin lyase-like"/>
    <property type="match status" value="1"/>
</dbReference>
<dbReference type="Pfam" id="PF01095">
    <property type="entry name" value="Pectinesterase"/>
    <property type="match status" value="1"/>
</dbReference>
<dbReference type="SMART" id="SM00856">
    <property type="entry name" value="PMEI"/>
    <property type="match status" value="1"/>
</dbReference>
<keyword evidence="6" id="KW-0961">Cell wall biogenesis/degradation</keyword>
<dbReference type="GO" id="GO:0030599">
    <property type="term" value="F:pectinesterase activity"/>
    <property type="evidence" value="ECO:0007669"/>
    <property type="project" value="UniProtKB-EC"/>
</dbReference>
<evidence type="ECO:0000256" key="7">
    <source>
        <dbReference type="ARBA" id="ARBA00047928"/>
    </source>
</evidence>
<evidence type="ECO:0000313" key="10">
    <source>
        <dbReference type="Proteomes" id="UP001161247"/>
    </source>
</evidence>
<name>A0AAV1DCV7_OLDCO</name>
<comment type="similarity">
    <text evidence="2">In the N-terminal section; belongs to the PMEI family.</text>
</comment>
<dbReference type="PANTHER" id="PTHR31707">
    <property type="entry name" value="PECTINESTERASE"/>
    <property type="match status" value="1"/>
</dbReference>
<dbReference type="FunFam" id="1.20.140.40:FF:000001">
    <property type="entry name" value="Pectinesterase"/>
    <property type="match status" value="1"/>
</dbReference>
<evidence type="ECO:0000313" key="9">
    <source>
        <dbReference type="EMBL" id="CAI9104865.1"/>
    </source>
</evidence>
<dbReference type="AlphaFoldDB" id="A0AAV1DCV7"/>
<comment type="similarity">
    <text evidence="3">In the C-terminal section; belongs to the pectinesterase family.</text>
</comment>
<comment type="catalytic activity">
    <reaction evidence="7">
        <text>[(1-&gt;4)-alpha-D-galacturonosyl methyl ester](n) + n H2O = [(1-&gt;4)-alpha-D-galacturonosyl](n) + n methanol + n H(+)</text>
        <dbReference type="Rhea" id="RHEA:22380"/>
        <dbReference type="Rhea" id="RHEA-COMP:14570"/>
        <dbReference type="Rhea" id="RHEA-COMP:14573"/>
        <dbReference type="ChEBI" id="CHEBI:15377"/>
        <dbReference type="ChEBI" id="CHEBI:15378"/>
        <dbReference type="ChEBI" id="CHEBI:17790"/>
        <dbReference type="ChEBI" id="CHEBI:140522"/>
        <dbReference type="ChEBI" id="CHEBI:140523"/>
        <dbReference type="EC" id="3.1.1.11"/>
    </reaction>
</comment>
<gene>
    <name evidence="9" type="ORF">OLC1_LOCUS13693</name>
</gene>
<evidence type="ECO:0000256" key="4">
    <source>
        <dbReference type="ARBA" id="ARBA00022801"/>
    </source>
</evidence>
<keyword evidence="10" id="KW-1185">Reference proteome</keyword>
<dbReference type="InterPro" id="IPR006501">
    <property type="entry name" value="Pectinesterase_inhib_dom"/>
</dbReference>